<accession>A0ABQ0KXD4</accession>
<dbReference type="Proteomes" id="UP000815677">
    <property type="component" value="Unassembled WGS sequence"/>
</dbReference>
<proteinExistence type="predicted"/>
<keyword evidence="3" id="KW-1185">Reference proteome</keyword>
<evidence type="ECO:0000256" key="1">
    <source>
        <dbReference type="SAM" id="MobiDB-lite"/>
    </source>
</evidence>
<evidence type="ECO:0000313" key="3">
    <source>
        <dbReference type="Proteomes" id="UP000815677"/>
    </source>
</evidence>
<protein>
    <submittedName>
        <fullName evidence="2">Uncharacterized protein</fullName>
    </submittedName>
</protein>
<feature type="region of interest" description="Disordered" evidence="1">
    <location>
        <begin position="132"/>
        <end position="153"/>
    </location>
</feature>
<evidence type="ECO:0000313" key="2">
    <source>
        <dbReference type="EMBL" id="GAT43610.1"/>
    </source>
</evidence>
<dbReference type="EMBL" id="DF839212">
    <property type="protein sequence ID" value="GAT43610.1"/>
    <property type="molecule type" value="Genomic_DNA"/>
</dbReference>
<reference evidence="2" key="1">
    <citation type="submission" date="2014-09" db="EMBL/GenBank/DDBJ databases">
        <title>Genome sequence of the luminous mushroom Mycena chlorophos for searching fungal bioluminescence genes.</title>
        <authorList>
            <person name="Tanaka Y."/>
            <person name="Kasuga D."/>
            <person name="Oba Y."/>
            <person name="Hase S."/>
            <person name="Sato K."/>
            <person name="Oba Y."/>
            <person name="Sakakibara Y."/>
        </authorList>
    </citation>
    <scope>NUCLEOTIDE SEQUENCE</scope>
</reference>
<name>A0ABQ0KXD4_MYCCL</name>
<organism evidence="2 3">
    <name type="scientific">Mycena chlorophos</name>
    <name type="common">Agaric fungus</name>
    <name type="synonym">Agaricus chlorophos</name>
    <dbReference type="NCBI Taxonomy" id="658473"/>
    <lineage>
        <taxon>Eukaryota</taxon>
        <taxon>Fungi</taxon>
        <taxon>Dikarya</taxon>
        <taxon>Basidiomycota</taxon>
        <taxon>Agaricomycotina</taxon>
        <taxon>Agaricomycetes</taxon>
        <taxon>Agaricomycetidae</taxon>
        <taxon>Agaricales</taxon>
        <taxon>Marasmiineae</taxon>
        <taxon>Mycenaceae</taxon>
        <taxon>Mycena</taxon>
    </lineage>
</organism>
<dbReference type="Gene3D" id="3.40.50.720">
    <property type="entry name" value="NAD(P)-binding Rossmann-like Domain"/>
    <property type="match status" value="1"/>
</dbReference>
<gene>
    <name evidence="2" type="ORF">MCHLO_01283</name>
</gene>
<sequence length="187" mass="21343">MLVNLLRILGHVKKLNAVYRAARALRWVVWQSKISLDVTPALAVGELLDSRERPHWPDQHRRARAQALRLPHVLRQGDGVQHPRPDAPVAVQLHAQFEPIWADLNGGMDKLPDLADLTGRIRSDLLKNCVGHGRYASRPTSTSSSRRWRRTTRLPTWRSCRSGEPVDDKDINGRYQKDILEHALNQV</sequence>